<feature type="non-terminal residue" evidence="1">
    <location>
        <position position="131"/>
    </location>
</feature>
<accession>A0A4Y7TC48</accession>
<name>A0A4Y7TC48_COPMI</name>
<sequence>MPHASARFDDSLPPTLTGSCVPELDVSIKFWRALEAASLDNGDLTEDQLHRLQNPTPFVESLDANETLSLKLFLSSRNAAETVYRDVRLDLLDENPDRNLLSYEEVKRRVEELTGVTPLKHDMCPDTCIAY</sequence>
<organism evidence="1 2">
    <name type="scientific">Coprinellus micaceus</name>
    <name type="common">Glistening ink-cap mushroom</name>
    <name type="synonym">Coprinus micaceus</name>
    <dbReference type="NCBI Taxonomy" id="71717"/>
    <lineage>
        <taxon>Eukaryota</taxon>
        <taxon>Fungi</taxon>
        <taxon>Dikarya</taxon>
        <taxon>Basidiomycota</taxon>
        <taxon>Agaricomycotina</taxon>
        <taxon>Agaricomycetes</taxon>
        <taxon>Agaricomycetidae</taxon>
        <taxon>Agaricales</taxon>
        <taxon>Agaricineae</taxon>
        <taxon>Psathyrellaceae</taxon>
        <taxon>Coprinellus</taxon>
    </lineage>
</organism>
<dbReference type="AlphaFoldDB" id="A0A4Y7TC48"/>
<dbReference type="OrthoDB" id="2742740at2759"/>
<gene>
    <name evidence="1" type="ORF">FA13DRAFT_1629032</name>
</gene>
<reference evidence="1 2" key="1">
    <citation type="journal article" date="2019" name="Nat. Ecol. Evol.">
        <title>Megaphylogeny resolves global patterns of mushroom evolution.</title>
        <authorList>
            <person name="Varga T."/>
            <person name="Krizsan K."/>
            <person name="Foldi C."/>
            <person name="Dima B."/>
            <person name="Sanchez-Garcia M."/>
            <person name="Sanchez-Ramirez S."/>
            <person name="Szollosi G.J."/>
            <person name="Szarkandi J.G."/>
            <person name="Papp V."/>
            <person name="Albert L."/>
            <person name="Andreopoulos W."/>
            <person name="Angelini C."/>
            <person name="Antonin V."/>
            <person name="Barry K.W."/>
            <person name="Bougher N.L."/>
            <person name="Buchanan P."/>
            <person name="Buyck B."/>
            <person name="Bense V."/>
            <person name="Catcheside P."/>
            <person name="Chovatia M."/>
            <person name="Cooper J."/>
            <person name="Damon W."/>
            <person name="Desjardin D."/>
            <person name="Finy P."/>
            <person name="Geml J."/>
            <person name="Haridas S."/>
            <person name="Hughes K."/>
            <person name="Justo A."/>
            <person name="Karasinski D."/>
            <person name="Kautmanova I."/>
            <person name="Kiss B."/>
            <person name="Kocsube S."/>
            <person name="Kotiranta H."/>
            <person name="LaButti K.M."/>
            <person name="Lechner B.E."/>
            <person name="Liimatainen K."/>
            <person name="Lipzen A."/>
            <person name="Lukacs Z."/>
            <person name="Mihaltcheva S."/>
            <person name="Morgado L.N."/>
            <person name="Niskanen T."/>
            <person name="Noordeloos M.E."/>
            <person name="Ohm R.A."/>
            <person name="Ortiz-Santana B."/>
            <person name="Ovrebo C."/>
            <person name="Racz N."/>
            <person name="Riley R."/>
            <person name="Savchenko A."/>
            <person name="Shiryaev A."/>
            <person name="Soop K."/>
            <person name="Spirin V."/>
            <person name="Szebenyi C."/>
            <person name="Tomsovsky M."/>
            <person name="Tulloss R.E."/>
            <person name="Uehling J."/>
            <person name="Grigoriev I.V."/>
            <person name="Vagvolgyi C."/>
            <person name="Papp T."/>
            <person name="Martin F.M."/>
            <person name="Miettinen O."/>
            <person name="Hibbett D.S."/>
            <person name="Nagy L.G."/>
        </authorList>
    </citation>
    <scope>NUCLEOTIDE SEQUENCE [LARGE SCALE GENOMIC DNA]</scope>
    <source>
        <strain evidence="1 2">FP101781</strain>
    </source>
</reference>
<dbReference type="STRING" id="71717.A0A4Y7TC48"/>
<evidence type="ECO:0000313" key="1">
    <source>
        <dbReference type="EMBL" id="TEB31524.1"/>
    </source>
</evidence>
<comment type="caution">
    <text evidence="1">The sequence shown here is derived from an EMBL/GenBank/DDBJ whole genome shotgun (WGS) entry which is preliminary data.</text>
</comment>
<proteinExistence type="predicted"/>
<dbReference type="EMBL" id="QPFP01000018">
    <property type="protein sequence ID" value="TEB31524.1"/>
    <property type="molecule type" value="Genomic_DNA"/>
</dbReference>
<dbReference type="Proteomes" id="UP000298030">
    <property type="component" value="Unassembled WGS sequence"/>
</dbReference>
<evidence type="ECO:0000313" key="2">
    <source>
        <dbReference type="Proteomes" id="UP000298030"/>
    </source>
</evidence>
<protein>
    <submittedName>
        <fullName evidence="1">Uncharacterized protein</fullName>
    </submittedName>
</protein>
<keyword evidence="2" id="KW-1185">Reference proteome</keyword>